<evidence type="ECO:0000256" key="8">
    <source>
        <dbReference type="SAM" id="MobiDB-lite"/>
    </source>
</evidence>
<dbReference type="Gene3D" id="3.40.20.10">
    <property type="entry name" value="Severin"/>
    <property type="match status" value="2"/>
</dbReference>
<evidence type="ECO:0000256" key="7">
    <source>
        <dbReference type="ARBA" id="ARBA00038532"/>
    </source>
</evidence>
<evidence type="ECO:0000256" key="5">
    <source>
        <dbReference type="ARBA" id="ARBA00023203"/>
    </source>
</evidence>
<comment type="subcellular location">
    <subcellularLocation>
        <location evidence="1">Cytoplasm</location>
        <location evidence="1">Cytoskeleton</location>
    </subcellularLocation>
</comment>
<dbReference type="GO" id="GO:0003785">
    <property type="term" value="F:actin monomer binding"/>
    <property type="evidence" value="ECO:0007669"/>
    <property type="project" value="TreeGrafter"/>
</dbReference>
<dbReference type="GO" id="GO:0030042">
    <property type="term" value="P:actin filament depolymerization"/>
    <property type="evidence" value="ECO:0007669"/>
    <property type="project" value="TreeGrafter"/>
</dbReference>
<dbReference type="AlphaFoldDB" id="A0A1X7QXD0"/>
<keyword evidence="4" id="KW-0677">Repeat</keyword>
<proteinExistence type="inferred from homology"/>
<keyword evidence="3" id="KW-0963">Cytoplasm</keyword>
<evidence type="ECO:0000256" key="6">
    <source>
        <dbReference type="ARBA" id="ARBA00023212"/>
    </source>
</evidence>
<dbReference type="CDD" id="cd11285">
    <property type="entry name" value="ADF_Twf-N_like"/>
    <property type="match status" value="1"/>
</dbReference>
<feature type="domain" description="ADF-H" evidence="9">
    <location>
        <begin position="168"/>
        <end position="296"/>
    </location>
</feature>
<dbReference type="Proteomes" id="UP000196158">
    <property type="component" value="Unassembled WGS sequence"/>
</dbReference>
<name>A0A1X7QXD0_9SACH</name>
<dbReference type="CDD" id="cd11284">
    <property type="entry name" value="ADF_Twf-C_like"/>
    <property type="match status" value="1"/>
</dbReference>
<dbReference type="PANTHER" id="PTHR13759:SF1">
    <property type="entry name" value="TWINFILIN"/>
    <property type="match status" value="1"/>
</dbReference>
<dbReference type="SMART" id="SM00102">
    <property type="entry name" value="ADF"/>
    <property type="match status" value="2"/>
</dbReference>
<dbReference type="STRING" id="1789683.A0A1X7QXD0"/>
<protein>
    <submittedName>
        <fullName evidence="10">Similar to Saccharomyces cerevisiae YGR080W TWF1 Twinfilin</fullName>
    </submittedName>
</protein>
<evidence type="ECO:0000259" key="9">
    <source>
        <dbReference type="PROSITE" id="PS51263"/>
    </source>
</evidence>
<feature type="domain" description="ADF-H" evidence="9">
    <location>
        <begin position="1"/>
        <end position="130"/>
    </location>
</feature>
<sequence length="327" mass="36251">MSNQSGISANEELLSVIRNTETDGLLIIVAKISQDSTVVEFKDKFEATNDLLQHLDSEPSYVLIKDAKKNPNGYDFISFVPDLAPVRAKMLYASTKNTLLRQIGSNVINGQMMFSEPQEITDFVNSSTTTSSQSGLLSESEKIGMQINEEQRNMRALQGHKLVSQNNGTPNSLTFEVKSGTGSIKSLLDSNNVAMFKINMDNEKVEVASQTNIASPNDISLTGEHPSYTIFKNGDLYYFIYSCPSGSKVKERMLYASNKQGFINHLKENEGISFTKILEIGDAEELETSLISSSTETELKQTEEASKTDNSSQKFNRPKGPARRKRV</sequence>
<organism evidence="10 11">
    <name type="scientific">Maudiozyma saulgeensis</name>
    <dbReference type="NCBI Taxonomy" id="1789683"/>
    <lineage>
        <taxon>Eukaryota</taxon>
        <taxon>Fungi</taxon>
        <taxon>Dikarya</taxon>
        <taxon>Ascomycota</taxon>
        <taxon>Saccharomycotina</taxon>
        <taxon>Saccharomycetes</taxon>
        <taxon>Saccharomycetales</taxon>
        <taxon>Saccharomycetaceae</taxon>
        <taxon>Maudiozyma</taxon>
    </lineage>
</organism>
<keyword evidence="5" id="KW-0009">Actin-binding</keyword>
<dbReference type="GO" id="GO:0005737">
    <property type="term" value="C:cytoplasm"/>
    <property type="evidence" value="ECO:0007669"/>
    <property type="project" value="TreeGrafter"/>
</dbReference>
<gene>
    <name evidence="10" type="ORF">KASA_0Q03894G</name>
</gene>
<dbReference type="GO" id="GO:0051016">
    <property type="term" value="P:barbed-end actin filament capping"/>
    <property type="evidence" value="ECO:0007669"/>
    <property type="project" value="TreeGrafter"/>
</dbReference>
<accession>A0A1X7QXD0</accession>
<comment type="similarity">
    <text evidence="2">Belongs to the actin-binding proteins ADF family. Twinfilin subfamily.</text>
</comment>
<evidence type="ECO:0000256" key="2">
    <source>
        <dbReference type="ARBA" id="ARBA00009557"/>
    </source>
</evidence>
<evidence type="ECO:0000256" key="4">
    <source>
        <dbReference type="ARBA" id="ARBA00022737"/>
    </source>
</evidence>
<dbReference type="PROSITE" id="PS51263">
    <property type="entry name" value="ADF_H"/>
    <property type="match status" value="2"/>
</dbReference>
<dbReference type="GO" id="GO:0051015">
    <property type="term" value="F:actin filament binding"/>
    <property type="evidence" value="ECO:0007669"/>
    <property type="project" value="TreeGrafter"/>
</dbReference>
<comment type="subunit">
    <text evidence="7">Interacts with G-actin; ADP-actin form.</text>
</comment>
<dbReference type="Pfam" id="PF00241">
    <property type="entry name" value="Cofilin_ADF"/>
    <property type="match status" value="2"/>
</dbReference>
<dbReference type="EMBL" id="FXLY01000002">
    <property type="protein sequence ID" value="SMN17991.1"/>
    <property type="molecule type" value="Genomic_DNA"/>
</dbReference>
<dbReference type="InterPro" id="IPR002108">
    <property type="entry name" value="ADF-H"/>
</dbReference>
<evidence type="ECO:0000256" key="3">
    <source>
        <dbReference type="ARBA" id="ARBA00022490"/>
    </source>
</evidence>
<feature type="compositionally biased region" description="Basic residues" evidence="8">
    <location>
        <begin position="316"/>
        <end position="327"/>
    </location>
</feature>
<evidence type="ECO:0000313" key="10">
    <source>
        <dbReference type="EMBL" id="SMN17991.1"/>
    </source>
</evidence>
<keyword evidence="11" id="KW-1185">Reference proteome</keyword>
<feature type="compositionally biased region" description="Basic and acidic residues" evidence="8">
    <location>
        <begin position="297"/>
        <end position="307"/>
    </location>
</feature>
<feature type="region of interest" description="Disordered" evidence="8">
    <location>
        <begin position="289"/>
        <end position="327"/>
    </location>
</feature>
<dbReference type="InterPro" id="IPR028458">
    <property type="entry name" value="Twinfilin"/>
</dbReference>
<reference evidence="10 11" key="1">
    <citation type="submission" date="2017-04" db="EMBL/GenBank/DDBJ databases">
        <authorList>
            <person name="Afonso C.L."/>
            <person name="Miller P.J."/>
            <person name="Scott M.A."/>
            <person name="Spackman E."/>
            <person name="Goraichik I."/>
            <person name="Dimitrov K.M."/>
            <person name="Suarez D.L."/>
            <person name="Swayne D.E."/>
        </authorList>
    </citation>
    <scope>NUCLEOTIDE SEQUENCE [LARGE SCALE GENOMIC DNA]</scope>
</reference>
<dbReference type="PANTHER" id="PTHR13759">
    <property type="entry name" value="TWINFILIN"/>
    <property type="match status" value="1"/>
</dbReference>
<evidence type="ECO:0000313" key="11">
    <source>
        <dbReference type="Proteomes" id="UP000196158"/>
    </source>
</evidence>
<dbReference type="GO" id="GO:0005884">
    <property type="term" value="C:actin filament"/>
    <property type="evidence" value="ECO:0007669"/>
    <property type="project" value="TreeGrafter"/>
</dbReference>
<dbReference type="SUPFAM" id="SSF55753">
    <property type="entry name" value="Actin depolymerizing proteins"/>
    <property type="match status" value="2"/>
</dbReference>
<dbReference type="OrthoDB" id="10006997at2759"/>
<keyword evidence="6" id="KW-0206">Cytoskeleton</keyword>
<evidence type="ECO:0000256" key="1">
    <source>
        <dbReference type="ARBA" id="ARBA00004245"/>
    </source>
</evidence>
<dbReference type="InterPro" id="IPR029006">
    <property type="entry name" value="ADF-H/Gelsolin-like_dom_sf"/>
</dbReference>